<accession>A0A9Q4G0Q8</accession>
<keyword evidence="2" id="KW-1185">Reference proteome</keyword>
<protein>
    <submittedName>
        <fullName evidence="1">Uncharacterized protein</fullName>
    </submittedName>
</protein>
<sequence>MKIAIKKKWAQLDFNSAFSSKVTVTTRTGEILARGQFKFPSMKWLVFGPTDEQLGILKGNTFSFRKTFMYTTEGHTYKIFSPSFSRDFTITNEKEMGVATFKLTNHVLSVKNAFEICNMTDELKTEEIIMIVMGINAIWERRTKGRS</sequence>
<dbReference type="EMBL" id="JABXYM010000002">
    <property type="protein sequence ID" value="MCR6098761.1"/>
    <property type="molecule type" value="Genomic_DNA"/>
</dbReference>
<name>A0A9Q4G0Q8_SALAG</name>
<gene>
    <name evidence="1" type="ORF">HXA33_19815</name>
</gene>
<dbReference type="Proteomes" id="UP001057753">
    <property type="component" value="Unassembled WGS sequence"/>
</dbReference>
<organism evidence="1 2">
    <name type="scientific">Salipaludibacillus agaradhaerens</name>
    <name type="common">Bacillus agaradhaerens</name>
    <dbReference type="NCBI Taxonomy" id="76935"/>
    <lineage>
        <taxon>Bacteria</taxon>
        <taxon>Bacillati</taxon>
        <taxon>Bacillota</taxon>
        <taxon>Bacilli</taxon>
        <taxon>Bacillales</taxon>
        <taxon>Bacillaceae</taxon>
    </lineage>
</organism>
<evidence type="ECO:0000313" key="1">
    <source>
        <dbReference type="EMBL" id="MCR6098761.1"/>
    </source>
</evidence>
<reference evidence="1" key="1">
    <citation type="submission" date="2020-06" db="EMBL/GenBank/DDBJ databases">
        <title>Insight into the genomes of haloalkaliphilic bacilli from Kenyan soda lakes.</title>
        <authorList>
            <person name="Mwirichia R."/>
            <person name="Villamizar G.C."/>
            <person name="Poehlein A."/>
            <person name="Mugweru J."/>
            <person name="Kipnyargis A."/>
            <person name="Kiplimo D."/>
            <person name="Orwa P."/>
            <person name="Daniel R."/>
        </authorList>
    </citation>
    <scope>NUCLEOTIDE SEQUENCE</scope>
    <source>
        <strain evidence="1">B1096_S55</strain>
    </source>
</reference>
<proteinExistence type="predicted"/>
<comment type="caution">
    <text evidence="1">The sequence shown here is derived from an EMBL/GenBank/DDBJ whole genome shotgun (WGS) entry which is preliminary data.</text>
</comment>
<dbReference type="RefSeq" id="WP_257823145.1">
    <property type="nucleotide sequence ID" value="NZ_JABXYM010000002.1"/>
</dbReference>
<evidence type="ECO:0000313" key="2">
    <source>
        <dbReference type="Proteomes" id="UP001057753"/>
    </source>
</evidence>
<dbReference type="AlphaFoldDB" id="A0A9Q4G0Q8"/>